<dbReference type="NCBIfam" id="NF006871">
    <property type="entry name" value="PRK09367.1"/>
    <property type="match status" value="1"/>
</dbReference>
<keyword evidence="3 6" id="KW-0369">Histidine metabolism</keyword>
<dbReference type="NCBIfam" id="TIGR01225">
    <property type="entry name" value="hutH"/>
    <property type="match status" value="1"/>
</dbReference>
<evidence type="ECO:0000256" key="4">
    <source>
        <dbReference type="ARBA" id="ARBA00023239"/>
    </source>
</evidence>
<dbReference type="HAMAP" id="MF_00229">
    <property type="entry name" value="His_ammonia_lyase"/>
    <property type="match status" value="1"/>
</dbReference>
<dbReference type="CDD" id="cd00332">
    <property type="entry name" value="PAL-HAL"/>
    <property type="match status" value="1"/>
</dbReference>
<gene>
    <name evidence="6 10" type="primary">hutH</name>
    <name evidence="10" type="ORF">ACFFJK_22545</name>
</gene>
<dbReference type="InterPro" id="IPR008948">
    <property type="entry name" value="L-Aspartase-like"/>
</dbReference>
<proteinExistence type="inferred from homology"/>
<comment type="subcellular location">
    <subcellularLocation>
        <location evidence="6 9">Cytoplasm</location>
    </subcellularLocation>
</comment>
<dbReference type="EC" id="4.3.1.3" evidence="2 6"/>
<sequence>MNNSHQGITLQPGQLALRDLRAVWAGPVPLALASEAWAAVEASCALVDRITAKGDPAYGINTGFGILAKAHIPNDQLAALQRNLILSHAVGTGELLSDAVVRLILLTKIGSLARGYSGVRPLIIETLLALYNAGIMPAIPAQGSVGASGDLAPLAHMTLAMLGVGPVRYKGELVDAAEALRAAGIEPVTLAAKEGLALINGTQVSTALALHGLFMAERVLEAGMVAGALSVDAARGSDAPFDARIHAVRGQPGQIAAAGIYRELVKGSAIRASHLVGDERVQDPYSLRCQPQVMGAVMDLIANAGRTLLIESNAVTDNPLLFPAAGAPEDGAIISGGNFHAEPVAFAADTLALAIAEIGALSERRIALLIDANLSGLPAFLVREPGLNSGFMIAHVTAAALASENKSLAHPASVDSLPTSANQEDHVSMATFAARRLAQMAHNTSVIVGIELLAAAQGIEFHRPLQSSAHLEHVHAQLRARVAPYDADRFFAPDIEAARQMVVDGELSASCKELFAVLHP</sequence>
<dbReference type="RefSeq" id="WP_379681907.1">
    <property type="nucleotide sequence ID" value="NZ_JBHLWP010000044.1"/>
</dbReference>
<feature type="modified residue" description="2,3-didehydroalanine (Ser)" evidence="6">
    <location>
        <position position="148"/>
    </location>
</feature>
<evidence type="ECO:0000256" key="5">
    <source>
        <dbReference type="ARBA" id="ARBA00049269"/>
    </source>
</evidence>
<dbReference type="Pfam" id="PF00221">
    <property type="entry name" value="Lyase_aromatic"/>
    <property type="match status" value="1"/>
</dbReference>
<evidence type="ECO:0000313" key="10">
    <source>
        <dbReference type="EMBL" id="MFC0254662.1"/>
    </source>
</evidence>
<keyword evidence="6" id="KW-0963">Cytoplasm</keyword>
<comment type="caution">
    <text evidence="10">The sequence shown here is derived from an EMBL/GenBank/DDBJ whole genome shotgun (WGS) entry which is preliminary data.</text>
</comment>
<dbReference type="Gene3D" id="1.20.200.10">
    <property type="entry name" value="Fumarase/aspartase (Central domain)"/>
    <property type="match status" value="1"/>
</dbReference>
<dbReference type="PANTHER" id="PTHR10362">
    <property type="entry name" value="HISTIDINE AMMONIA-LYASE"/>
    <property type="match status" value="1"/>
</dbReference>
<dbReference type="InterPro" id="IPR001106">
    <property type="entry name" value="Aromatic_Lyase"/>
</dbReference>
<dbReference type="Gene3D" id="1.10.275.10">
    <property type="entry name" value="Fumarase/aspartase (N-terminal domain)"/>
    <property type="match status" value="1"/>
</dbReference>
<dbReference type="GO" id="GO:0004397">
    <property type="term" value="F:histidine ammonia-lyase activity"/>
    <property type="evidence" value="ECO:0007669"/>
    <property type="project" value="UniProtKB-EC"/>
</dbReference>
<comment type="pathway">
    <text evidence="1 6 8">Amino-acid degradation; L-histidine degradation into L-glutamate; N-formimidoyl-L-glutamate from L-histidine: step 1/3.</text>
</comment>
<evidence type="ECO:0000256" key="1">
    <source>
        <dbReference type="ARBA" id="ARBA00005113"/>
    </source>
</evidence>
<organism evidence="10 11">
    <name type="scientific">Massilia consociata</name>
    <dbReference type="NCBI Taxonomy" id="760117"/>
    <lineage>
        <taxon>Bacteria</taxon>
        <taxon>Pseudomonadati</taxon>
        <taxon>Pseudomonadota</taxon>
        <taxon>Betaproteobacteria</taxon>
        <taxon>Burkholderiales</taxon>
        <taxon>Oxalobacteraceae</taxon>
        <taxon>Telluria group</taxon>
        <taxon>Massilia</taxon>
    </lineage>
</organism>
<evidence type="ECO:0000256" key="2">
    <source>
        <dbReference type="ARBA" id="ARBA00012994"/>
    </source>
</evidence>
<dbReference type="Proteomes" id="UP001589773">
    <property type="component" value="Unassembled WGS sequence"/>
</dbReference>
<comment type="similarity">
    <text evidence="6 7">Belongs to the PAL/histidase family.</text>
</comment>
<accession>A0ABV6FME8</accession>
<dbReference type="InterPro" id="IPR005921">
    <property type="entry name" value="HutH"/>
</dbReference>
<dbReference type="InterPro" id="IPR022313">
    <property type="entry name" value="Phe/His_NH3-lyase_AS"/>
</dbReference>
<evidence type="ECO:0000256" key="6">
    <source>
        <dbReference type="HAMAP-Rule" id="MF_00229"/>
    </source>
</evidence>
<keyword evidence="4 6" id="KW-0456">Lyase</keyword>
<feature type="cross-link" description="5-imidazolinone (Ala-Gly)" evidence="6">
    <location>
        <begin position="147"/>
        <end position="149"/>
    </location>
</feature>
<reference evidence="10 11" key="1">
    <citation type="submission" date="2024-09" db="EMBL/GenBank/DDBJ databases">
        <authorList>
            <person name="Sun Q."/>
            <person name="Mori K."/>
        </authorList>
    </citation>
    <scope>NUCLEOTIDE SEQUENCE [LARGE SCALE GENOMIC DNA]</scope>
    <source>
        <strain evidence="10 11">CCM 7792</strain>
    </source>
</reference>
<evidence type="ECO:0000256" key="7">
    <source>
        <dbReference type="RuleBase" id="RU003954"/>
    </source>
</evidence>
<comment type="catalytic activity">
    <reaction evidence="5 6 8">
        <text>L-histidine = trans-urocanate + NH4(+)</text>
        <dbReference type="Rhea" id="RHEA:21232"/>
        <dbReference type="ChEBI" id="CHEBI:17771"/>
        <dbReference type="ChEBI" id="CHEBI:28938"/>
        <dbReference type="ChEBI" id="CHEBI:57595"/>
        <dbReference type="EC" id="4.3.1.3"/>
    </reaction>
</comment>
<evidence type="ECO:0000313" key="11">
    <source>
        <dbReference type="Proteomes" id="UP001589773"/>
    </source>
</evidence>
<evidence type="ECO:0000256" key="9">
    <source>
        <dbReference type="RuleBase" id="RU004480"/>
    </source>
</evidence>
<dbReference type="SUPFAM" id="SSF48557">
    <property type="entry name" value="L-aspartase-like"/>
    <property type="match status" value="1"/>
</dbReference>
<keyword evidence="11" id="KW-1185">Reference proteome</keyword>
<comment type="PTM">
    <text evidence="6">Contains an active site 4-methylidene-imidazol-5-one (MIO), which is formed autocatalytically by cyclization and dehydration of residues Ala-Ser-Gly.</text>
</comment>
<evidence type="ECO:0000256" key="3">
    <source>
        <dbReference type="ARBA" id="ARBA00022808"/>
    </source>
</evidence>
<name>A0ABV6FME8_9BURK</name>
<dbReference type="EMBL" id="JBHLWP010000044">
    <property type="protein sequence ID" value="MFC0254662.1"/>
    <property type="molecule type" value="Genomic_DNA"/>
</dbReference>
<dbReference type="InterPro" id="IPR024083">
    <property type="entry name" value="Fumarase/histidase_N"/>
</dbReference>
<evidence type="ECO:0000256" key="8">
    <source>
        <dbReference type="RuleBase" id="RU004479"/>
    </source>
</evidence>
<dbReference type="PROSITE" id="PS00488">
    <property type="entry name" value="PAL_HISTIDASE"/>
    <property type="match status" value="1"/>
</dbReference>
<protein>
    <recommendedName>
        <fullName evidence="2 6">Histidine ammonia-lyase</fullName>
        <shortName evidence="6">Histidase</shortName>
        <ecNumber evidence="2 6">4.3.1.3</ecNumber>
    </recommendedName>
</protein>